<accession>A0A8S5M596</accession>
<name>A0A8S5M596_9CAUD</name>
<sequence>MIIESNLKPRNYTEKEVVRIYNRDQQTFYIDSNVYPVDVYTSYSPKCEKKIIIMTFIRNDTKDVYKKWQDYETDQLKRPN</sequence>
<proteinExistence type="predicted"/>
<organism evidence="1">
    <name type="scientific">Siphoviridae sp. ctPJC19</name>
    <dbReference type="NCBI Taxonomy" id="2826321"/>
    <lineage>
        <taxon>Viruses</taxon>
        <taxon>Duplodnaviria</taxon>
        <taxon>Heunggongvirae</taxon>
        <taxon>Uroviricota</taxon>
        <taxon>Caudoviricetes</taxon>
    </lineage>
</organism>
<protein>
    <submittedName>
        <fullName evidence="1">Uncharacterized protein</fullName>
    </submittedName>
</protein>
<evidence type="ECO:0000313" key="1">
    <source>
        <dbReference type="EMBL" id="DAD77380.1"/>
    </source>
</evidence>
<reference evidence="1" key="1">
    <citation type="journal article" date="2021" name="Proc. Natl. Acad. Sci. U.S.A.">
        <title>A Catalog of Tens of Thousands of Viruses from Human Metagenomes Reveals Hidden Associations with Chronic Diseases.</title>
        <authorList>
            <person name="Tisza M.J."/>
            <person name="Buck C.B."/>
        </authorList>
    </citation>
    <scope>NUCLEOTIDE SEQUENCE</scope>
    <source>
        <strain evidence="1">CtPJC19</strain>
    </source>
</reference>
<dbReference type="EMBL" id="BK014824">
    <property type="protein sequence ID" value="DAD77380.1"/>
    <property type="molecule type" value="Genomic_DNA"/>
</dbReference>